<evidence type="ECO:0000256" key="7">
    <source>
        <dbReference type="ARBA" id="ARBA00023140"/>
    </source>
</evidence>
<evidence type="ECO:0000256" key="5">
    <source>
        <dbReference type="ARBA" id="ARBA00022737"/>
    </source>
</evidence>
<evidence type="ECO:0000256" key="8">
    <source>
        <dbReference type="PROSITE-ProRule" id="PRU00339"/>
    </source>
</evidence>
<evidence type="ECO:0000256" key="9">
    <source>
        <dbReference type="SAM" id="MobiDB-lite"/>
    </source>
</evidence>
<keyword evidence="5" id="KW-0677">Repeat</keyword>
<dbReference type="EMBL" id="JAWCUI010000006">
    <property type="protein sequence ID" value="KAL1901921.1"/>
    <property type="molecule type" value="Genomic_DNA"/>
</dbReference>
<dbReference type="Proteomes" id="UP001583186">
    <property type="component" value="Unassembled WGS sequence"/>
</dbReference>
<keyword evidence="4" id="KW-0963">Cytoplasm</keyword>
<evidence type="ECO:0000256" key="4">
    <source>
        <dbReference type="ARBA" id="ARBA00022490"/>
    </source>
</evidence>
<proteinExistence type="inferred from homology"/>
<protein>
    <submittedName>
        <fullName evidence="10">Peroxisomal membrane signal receptor PTS1</fullName>
    </submittedName>
</protein>
<dbReference type="Pfam" id="PF00515">
    <property type="entry name" value="TPR_1"/>
    <property type="match status" value="1"/>
</dbReference>
<evidence type="ECO:0000256" key="2">
    <source>
        <dbReference type="ARBA" id="ARBA00004496"/>
    </source>
</evidence>
<dbReference type="InterPro" id="IPR024111">
    <property type="entry name" value="PEX5/PEX5L"/>
</dbReference>
<comment type="subcellular location">
    <subcellularLocation>
        <location evidence="2">Cytoplasm</location>
    </subcellularLocation>
    <subcellularLocation>
        <location evidence="1">Peroxisome</location>
    </subcellularLocation>
</comment>
<dbReference type="PROSITE" id="PS50293">
    <property type="entry name" value="TPR_REGION"/>
    <property type="match status" value="1"/>
</dbReference>
<feature type="compositionally biased region" description="Low complexity" evidence="9">
    <location>
        <begin position="126"/>
        <end position="152"/>
    </location>
</feature>
<feature type="region of interest" description="Disordered" evidence="9">
    <location>
        <begin position="124"/>
        <end position="157"/>
    </location>
</feature>
<dbReference type="SMART" id="SM00028">
    <property type="entry name" value="TPR"/>
    <property type="match status" value="4"/>
</dbReference>
<organism evidence="10 11">
    <name type="scientific">Sporothrix stenoceras</name>
    <dbReference type="NCBI Taxonomy" id="5173"/>
    <lineage>
        <taxon>Eukaryota</taxon>
        <taxon>Fungi</taxon>
        <taxon>Dikarya</taxon>
        <taxon>Ascomycota</taxon>
        <taxon>Pezizomycotina</taxon>
        <taxon>Sordariomycetes</taxon>
        <taxon>Sordariomycetidae</taxon>
        <taxon>Ophiostomatales</taxon>
        <taxon>Ophiostomataceae</taxon>
        <taxon>Sporothrix</taxon>
    </lineage>
</organism>
<sequence>MSFMGGAECSTAGNPLSQFTKHVQDDRSLQRDRLVNAGPNGGINGFRSANRGPAQDEMVNGFLQKGPNMSEMAMDPAHMNQLQIDPASRGVHLRAQSASPVWSDNSFRAQTPMDAGFNPEEFAKFQQQQHHQHPAQQQMGGASSSAAAGPAQHMQSPMMGGGMGMGYGGMSQFDSGMQFPMYRPQMQHSWSQQQHFQQQPLDQDLLVEGKGKGKVVELNDHEWEEQFARMEMQDKQATEGAKLDDQDQAANDAIERELNKVDEQVLNSETNFGDLEAVWNGIQAENAAMREAFDGGDWKDVSEDFQNTWGDDWEPLGNRMGLDPRIDPYQFEDENLFQEHNNPFEEGVRIMNENGNLSLAALAFEAACQREPERVEAWVYLGSAQAQNEKETAAIRALEHALKLDPTNLGGLMALAVSYTNEGYDTTAYRTLERWLSAKYPQVLPPAELSNAAEIGFTDRQQLHERITEKFIEAAQLSPDGEHMDPDVQVGLGVLFYGGEDFDKAVDCFHAALASSEQGTSNQRSQVHLLWNRLGATLANSGRSEEAIAAYEKALSLHPNFVRARYNLGVSCINMGCYDEAASHLLAALAMHKDVEKSGREKAREILGGAAAGVTDEHLDRLTTQNRSTTLHDTLRRVFGLMDRRDLADRVSTDMDPDIFRGEFDF</sequence>
<gene>
    <name evidence="10" type="primary">PEX5</name>
    <name evidence="10" type="ORF">Sste5346_001626</name>
</gene>
<keyword evidence="11" id="KW-1185">Reference proteome</keyword>
<dbReference type="Pfam" id="PF13432">
    <property type="entry name" value="TPR_16"/>
    <property type="match status" value="1"/>
</dbReference>
<dbReference type="PANTHER" id="PTHR10130:SF0">
    <property type="entry name" value="GH08708P"/>
    <property type="match status" value="1"/>
</dbReference>
<dbReference type="InterPro" id="IPR019734">
    <property type="entry name" value="TPR_rpt"/>
</dbReference>
<evidence type="ECO:0000256" key="3">
    <source>
        <dbReference type="ARBA" id="ARBA00005348"/>
    </source>
</evidence>
<evidence type="ECO:0000256" key="1">
    <source>
        <dbReference type="ARBA" id="ARBA00004275"/>
    </source>
</evidence>
<name>A0ABR3ZMN9_9PEZI</name>
<dbReference type="PROSITE" id="PS50005">
    <property type="entry name" value="TPR"/>
    <property type="match status" value="2"/>
</dbReference>
<dbReference type="PANTHER" id="PTHR10130">
    <property type="entry name" value="PEROXISOMAL TARGETING SIGNAL 1 RECEPTOR PEX5"/>
    <property type="match status" value="1"/>
</dbReference>
<evidence type="ECO:0000313" key="11">
    <source>
        <dbReference type="Proteomes" id="UP001583186"/>
    </source>
</evidence>
<dbReference type="SUPFAM" id="SSF48452">
    <property type="entry name" value="TPR-like"/>
    <property type="match status" value="1"/>
</dbReference>
<dbReference type="InterPro" id="IPR011990">
    <property type="entry name" value="TPR-like_helical_dom_sf"/>
</dbReference>
<comment type="caution">
    <text evidence="10">The sequence shown here is derived from an EMBL/GenBank/DDBJ whole genome shotgun (WGS) entry which is preliminary data.</text>
</comment>
<keyword evidence="7" id="KW-0576">Peroxisome</keyword>
<feature type="repeat" description="TPR" evidence="8">
    <location>
        <begin position="528"/>
        <end position="561"/>
    </location>
</feature>
<accession>A0ABR3ZMN9</accession>
<evidence type="ECO:0000256" key="6">
    <source>
        <dbReference type="ARBA" id="ARBA00022803"/>
    </source>
</evidence>
<comment type="similarity">
    <text evidence="3">Belongs to the peroxisomal targeting signal receptor family.</text>
</comment>
<keyword evidence="6 8" id="KW-0802">TPR repeat</keyword>
<feature type="repeat" description="TPR" evidence="8">
    <location>
        <begin position="375"/>
        <end position="408"/>
    </location>
</feature>
<dbReference type="Gene3D" id="1.25.40.10">
    <property type="entry name" value="Tetratricopeptide repeat domain"/>
    <property type="match status" value="1"/>
</dbReference>
<reference evidence="10 11" key="1">
    <citation type="journal article" date="2024" name="IMA Fungus">
        <title>IMA Genome - F19 : A genome assembly and annotation guide to empower mycologists, including annotated draft genome sequences of Ceratocystis pirilliformis, Diaporthe australafricana, Fusarium ophioides, Paecilomyces lecythidis, and Sporothrix stenoceras.</title>
        <authorList>
            <person name="Aylward J."/>
            <person name="Wilson A.M."/>
            <person name="Visagie C.M."/>
            <person name="Spraker J."/>
            <person name="Barnes I."/>
            <person name="Buitendag C."/>
            <person name="Ceriani C."/>
            <person name="Del Mar Angel L."/>
            <person name="du Plessis D."/>
            <person name="Fuchs T."/>
            <person name="Gasser K."/>
            <person name="Kramer D."/>
            <person name="Li W."/>
            <person name="Munsamy K."/>
            <person name="Piso A."/>
            <person name="Price J.L."/>
            <person name="Sonnekus B."/>
            <person name="Thomas C."/>
            <person name="van der Nest A."/>
            <person name="van Dijk A."/>
            <person name="van Heerden A."/>
            <person name="van Vuuren N."/>
            <person name="Yilmaz N."/>
            <person name="Duong T.A."/>
            <person name="van der Merwe N.A."/>
            <person name="Wingfield M.J."/>
            <person name="Wingfield B.D."/>
        </authorList>
    </citation>
    <scope>NUCLEOTIDE SEQUENCE [LARGE SCALE GENOMIC DNA]</scope>
    <source>
        <strain evidence="10 11">CMW 5346</strain>
    </source>
</reference>
<keyword evidence="10" id="KW-0675">Receptor</keyword>
<evidence type="ECO:0000313" key="10">
    <source>
        <dbReference type="EMBL" id="KAL1901921.1"/>
    </source>
</evidence>